<keyword evidence="1" id="KW-0472">Membrane</keyword>
<keyword evidence="1" id="KW-1133">Transmembrane helix</keyword>
<feature type="transmembrane region" description="Helical" evidence="1">
    <location>
        <begin position="172"/>
        <end position="194"/>
    </location>
</feature>
<gene>
    <name evidence="2" type="ORF">ACFFJK_07330</name>
</gene>
<feature type="transmembrane region" description="Helical" evidence="1">
    <location>
        <begin position="48"/>
        <end position="69"/>
    </location>
</feature>
<comment type="caution">
    <text evidence="2">The sequence shown here is derived from an EMBL/GenBank/DDBJ whole genome shotgun (WGS) entry which is preliminary data.</text>
</comment>
<keyword evidence="3" id="KW-1185">Reference proteome</keyword>
<keyword evidence="1" id="KW-0812">Transmembrane</keyword>
<accession>A0ABV6FDU4</accession>
<reference evidence="2 3" key="1">
    <citation type="submission" date="2024-09" db="EMBL/GenBank/DDBJ databases">
        <authorList>
            <person name="Sun Q."/>
            <person name="Mori K."/>
        </authorList>
    </citation>
    <scope>NUCLEOTIDE SEQUENCE [LARGE SCALE GENOMIC DNA]</scope>
    <source>
        <strain evidence="2 3">CCM 7792</strain>
    </source>
</reference>
<dbReference type="RefSeq" id="WP_379678528.1">
    <property type="nucleotide sequence ID" value="NZ_JBHLWP010000009.1"/>
</dbReference>
<organism evidence="2 3">
    <name type="scientific">Massilia consociata</name>
    <dbReference type="NCBI Taxonomy" id="760117"/>
    <lineage>
        <taxon>Bacteria</taxon>
        <taxon>Pseudomonadati</taxon>
        <taxon>Pseudomonadota</taxon>
        <taxon>Betaproteobacteria</taxon>
        <taxon>Burkholderiales</taxon>
        <taxon>Oxalobacteraceae</taxon>
        <taxon>Telluria group</taxon>
        <taxon>Massilia</taxon>
    </lineage>
</organism>
<evidence type="ECO:0000256" key="1">
    <source>
        <dbReference type="SAM" id="Phobius"/>
    </source>
</evidence>
<proteinExistence type="predicted"/>
<evidence type="ECO:0008006" key="4">
    <source>
        <dbReference type="Google" id="ProtNLM"/>
    </source>
</evidence>
<feature type="transmembrane region" description="Helical" evidence="1">
    <location>
        <begin position="20"/>
        <end position="41"/>
    </location>
</feature>
<dbReference type="EMBL" id="JBHLWP010000009">
    <property type="protein sequence ID" value="MFC0251697.1"/>
    <property type="molecule type" value="Genomic_DNA"/>
</dbReference>
<evidence type="ECO:0000313" key="3">
    <source>
        <dbReference type="Proteomes" id="UP001589773"/>
    </source>
</evidence>
<feature type="transmembrane region" description="Helical" evidence="1">
    <location>
        <begin position="143"/>
        <end position="160"/>
    </location>
</feature>
<dbReference type="Proteomes" id="UP001589773">
    <property type="component" value="Unassembled WGS sequence"/>
</dbReference>
<name>A0ABV6FDU4_9BURK</name>
<evidence type="ECO:0000313" key="2">
    <source>
        <dbReference type="EMBL" id="MFC0251697.1"/>
    </source>
</evidence>
<sequence>MALQDCAAWLPSTACGGAGVFADMLLYLVPSGALALLLWIASRAHPAFFVFTAAGTLCHELAHFSVGLLTNAEPVGMSVIPRRIKRPRGAAGKGHNWELGSVTFANLRWYNAAPSALAPLLVLGLPFAVAWWRTRHGWVFEPLDLLLALLLAPQFLSFWPSPVDWRLAARSWPWIPLILAVLAIIWHVELLQLVKG</sequence>
<feature type="transmembrane region" description="Helical" evidence="1">
    <location>
        <begin position="109"/>
        <end position="131"/>
    </location>
</feature>
<protein>
    <recommendedName>
        <fullName evidence="4">M50 family peptidase</fullName>
    </recommendedName>
</protein>